<dbReference type="RefSeq" id="WP_166508325.1">
    <property type="nucleotide sequence ID" value="NZ_CP043026.1"/>
</dbReference>
<keyword evidence="2" id="KW-1277">Toxin-antitoxin system</keyword>
<evidence type="ECO:0000256" key="1">
    <source>
        <dbReference type="ARBA" id="ARBA00007521"/>
    </source>
</evidence>
<dbReference type="InterPro" id="IPR011067">
    <property type="entry name" value="Plasmid_toxin/cell-grow_inhib"/>
</dbReference>
<protein>
    <submittedName>
        <fullName evidence="3">Uncharacterized protein</fullName>
    </submittedName>
</protein>
<dbReference type="AlphaFoldDB" id="A0A5B9Y5H6"/>
<evidence type="ECO:0000256" key="2">
    <source>
        <dbReference type="ARBA" id="ARBA00022649"/>
    </source>
</evidence>
<dbReference type="KEGG" id="schi:SCHIN_v1c07540"/>
<name>A0A5B9Y5H6_9MOLU</name>
<dbReference type="InterPro" id="IPR003477">
    <property type="entry name" value="PemK-like"/>
</dbReference>
<evidence type="ECO:0000313" key="4">
    <source>
        <dbReference type="Proteomes" id="UP000323144"/>
    </source>
</evidence>
<gene>
    <name evidence="3" type="ORF">SCHIN_v1c07540</name>
</gene>
<reference evidence="3 4" key="1">
    <citation type="submission" date="2019-08" db="EMBL/GenBank/DDBJ databases">
        <title>Complete genome sequence of Spiroplasma chinense CCH (DSM 19755).</title>
        <authorList>
            <person name="Shen H.-Y."/>
            <person name="Lin Y.-C."/>
            <person name="Chou L."/>
            <person name="Kuo C.-H."/>
        </authorList>
    </citation>
    <scope>NUCLEOTIDE SEQUENCE [LARGE SCALE GENOMIC DNA]</scope>
    <source>
        <strain evidence="3 4">CCH</strain>
    </source>
</reference>
<dbReference type="Gene3D" id="2.30.30.110">
    <property type="match status" value="1"/>
</dbReference>
<keyword evidence="4" id="KW-1185">Reference proteome</keyword>
<dbReference type="Proteomes" id="UP000323144">
    <property type="component" value="Chromosome"/>
</dbReference>
<sequence length="137" mass="15709">MINKIHDNKIFDNLSISKDVLISGNKNKHGDFDSDFLKTRPAVVLSNFKYNSKGESVLLVVPLTTKTTYKKLQNSFRSPFNALKKPSFLMWDSVMKVKTNQVQFIYSIGGKMIDLSNSAKKYIFKEGNQKLLNWINL</sequence>
<dbReference type="EMBL" id="CP043026">
    <property type="protein sequence ID" value="QEH61949.1"/>
    <property type="molecule type" value="Genomic_DNA"/>
</dbReference>
<dbReference type="GO" id="GO:0003677">
    <property type="term" value="F:DNA binding"/>
    <property type="evidence" value="ECO:0007669"/>
    <property type="project" value="InterPro"/>
</dbReference>
<organism evidence="3 4">
    <name type="scientific">Spiroplasma chinense</name>
    <dbReference type="NCBI Taxonomy" id="216932"/>
    <lineage>
        <taxon>Bacteria</taxon>
        <taxon>Bacillati</taxon>
        <taxon>Mycoplasmatota</taxon>
        <taxon>Mollicutes</taxon>
        <taxon>Entomoplasmatales</taxon>
        <taxon>Spiroplasmataceae</taxon>
        <taxon>Spiroplasma</taxon>
    </lineage>
</organism>
<evidence type="ECO:0000313" key="3">
    <source>
        <dbReference type="EMBL" id="QEH61949.1"/>
    </source>
</evidence>
<proteinExistence type="inferred from homology"/>
<comment type="similarity">
    <text evidence="1">Belongs to the PemK/MazF family.</text>
</comment>
<dbReference type="Pfam" id="PF02452">
    <property type="entry name" value="PemK_toxin"/>
    <property type="match status" value="1"/>
</dbReference>
<accession>A0A5B9Y5H6</accession>
<dbReference type="SUPFAM" id="SSF50118">
    <property type="entry name" value="Cell growth inhibitor/plasmid maintenance toxic component"/>
    <property type="match status" value="1"/>
</dbReference>